<evidence type="ECO:0000313" key="1">
    <source>
        <dbReference type="EMBL" id="EDM28948.1"/>
    </source>
</evidence>
<dbReference type="InterPro" id="IPR029033">
    <property type="entry name" value="His_PPase_superfam"/>
</dbReference>
<accession>A6DH65</accession>
<dbReference type="Gene3D" id="3.40.50.1240">
    <property type="entry name" value="Phosphoglycerate mutase-like"/>
    <property type="match status" value="1"/>
</dbReference>
<dbReference type="AlphaFoldDB" id="A6DH65"/>
<dbReference type="RefSeq" id="WP_007277250.1">
    <property type="nucleotide sequence ID" value="NZ_ABCK01000003.1"/>
</dbReference>
<organism evidence="1 2">
    <name type="scientific">Lentisphaera araneosa HTCC2155</name>
    <dbReference type="NCBI Taxonomy" id="313628"/>
    <lineage>
        <taxon>Bacteria</taxon>
        <taxon>Pseudomonadati</taxon>
        <taxon>Lentisphaerota</taxon>
        <taxon>Lentisphaeria</taxon>
        <taxon>Lentisphaerales</taxon>
        <taxon>Lentisphaeraceae</taxon>
        <taxon>Lentisphaera</taxon>
    </lineage>
</organism>
<reference evidence="1 2" key="1">
    <citation type="journal article" date="2010" name="J. Bacteriol.">
        <title>Genome sequence of Lentisphaera araneosa HTCC2155T, the type species of the order Lentisphaerales in the phylum Lentisphaerae.</title>
        <authorList>
            <person name="Thrash J.C."/>
            <person name="Cho J.C."/>
            <person name="Vergin K.L."/>
            <person name="Morris R.M."/>
            <person name="Giovannoni S.J."/>
        </authorList>
    </citation>
    <scope>NUCLEOTIDE SEQUENCE [LARGE SCALE GENOMIC DNA]</scope>
    <source>
        <strain evidence="1 2">HTCC2155</strain>
    </source>
</reference>
<dbReference type="STRING" id="313628.LNTAR_14067"/>
<protein>
    <recommendedName>
        <fullName evidence="3">Phosphohistidine phosphatase, SixA</fullName>
    </recommendedName>
</protein>
<evidence type="ECO:0000313" key="2">
    <source>
        <dbReference type="Proteomes" id="UP000004947"/>
    </source>
</evidence>
<dbReference type="OrthoDB" id="92610at2"/>
<keyword evidence="2" id="KW-1185">Reference proteome</keyword>
<proteinExistence type="predicted"/>
<dbReference type="CDD" id="cd07067">
    <property type="entry name" value="HP_PGM_like"/>
    <property type="match status" value="1"/>
</dbReference>
<dbReference type="eggNOG" id="COG2062">
    <property type="taxonomic scope" value="Bacteria"/>
</dbReference>
<sequence>MYLYLMRHGRALALEESNVQYDAERPLSGPGERDILVVSDFMRKMEYKPHGVFTGPFNRSRMSGEIISRELGDIPVHMDTSLLPGAGLSDVLNCLSTFDPKNQQAAMVILHEPDISYILGQLFQGEDSQYPYPIYSGDFFALRIDINKHKAMGRTLSAFSPMITRCGDHV</sequence>
<name>A6DH65_9BACT</name>
<dbReference type="Pfam" id="PF00300">
    <property type="entry name" value="His_Phos_1"/>
    <property type="match status" value="1"/>
</dbReference>
<comment type="caution">
    <text evidence="1">The sequence shown here is derived from an EMBL/GenBank/DDBJ whole genome shotgun (WGS) entry which is preliminary data.</text>
</comment>
<gene>
    <name evidence="1" type="ORF">LNTAR_14067</name>
</gene>
<dbReference type="Proteomes" id="UP000004947">
    <property type="component" value="Unassembled WGS sequence"/>
</dbReference>
<dbReference type="EMBL" id="ABCK01000003">
    <property type="protein sequence ID" value="EDM28948.1"/>
    <property type="molecule type" value="Genomic_DNA"/>
</dbReference>
<dbReference type="InterPro" id="IPR013078">
    <property type="entry name" value="His_Pase_superF_clade-1"/>
</dbReference>
<dbReference type="SUPFAM" id="SSF53254">
    <property type="entry name" value="Phosphoglycerate mutase-like"/>
    <property type="match status" value="1"/>
</dbReference>
<evidence type="ECO:0008006" key="3">
    <source>
        <dbReference type="Google" id="ProtNLM"/>
    </source>
</evidence>